<dbReference type="GO" id="GO:0016740">
    <property type="term" value="F:transferase activity"/>
    <property type="evidence" value="ECO:0007669"/>
    <property type="project" value="UniProtKB-KW"/>
</dbReference>
<dbReference type="SUPFAM" id="SSF52402">
    <property type="entry name" value="Adenine nucleotide alpha hydrolases-like"/>
    <property type="match status" value="1"/>
</dbReference>
<proteinExistence type="predicted"/>
<gene>
    <name evidence="2" type="ORF">C451_02567</name>
</gene>
<dbReference type="PANTHER" id="PTHR43284">
    <property type="entry name" value="ASPARAGINE SYNTHETASE (GLUTAMINE-HYDROLYZING)"/>
    <property type="match status" value="1"/>
</dbReference>
<dbReference type="PROSITE" id="PS51278">
    <property type="entry name" value="GATASE_TYPE_2"/>
    <property type="match status" value="1"/>
</dbReference>
<dbReference type="Pfam" id="PF00733">
    <property type="entry name" value="Asn_synthase"/>
    <property type="match status" value="1"/>
</dbReference>
<name>M0NEI3_9EURY</name>
<keyword evidence="3" id="KW-1185">Reference proteome</keyword>
<dbReference type="InterPro" id="IPR017932">
    <property type="entry name" value="GATase_2_dom"/>
</dbReference>
<dbReference type="PANTHER" id="PTHR43284:SF1">
    <property type="entry name" value="ASPARAGINE SYNTHETASE"/>
    <property type="match status" value="1"/>
</dbReference>
<accession>M0NEI3</accession>
<protein>
    <submittedName>
        <fullName evidence="2">Gln-dependent amino transferase</fullName>
    </submittedName>
</protein>
<keyword evidence="2" id="KW-0808">Transferase</keyword>
<reference evidence="2 3" key="1">
    <citation type="journal article" date="2014" name="PLoS Genet.">
        <title>Phylogenetically driven sequencing of extremely halophilic archaea reveals strategies for static and dynamic osmo-response.</title>
        <authorList>
            <person name="Becker E.A."/>
            <person name="Seitzer P.M."/>
            <person name="Tritt A."/>
            <person name="Larsen D."/>
            <person name="Krusor M."/>
            <person name="Yao A.I."/>
            <person name="Wu D."/>
            <person name="Madern D."/>
            <person name="Eisen J.A."/>
            <person name="Darling A.E."/>
            <person name="Facciotti M.T."/>
        </authorList>
    </citation>
    <scope>NUCLEOTIDE SEQUENCE [LARGE SCALE GENOMIC DNA]</scope>
    <source>
        <strain evidence="2 3">JCM 13552</strain>
    </source>
</reference>
<dbReference type="STRING" id="1227457.C451_02567"/>
<dbReference type="InterPro" id="IPR014729">
    <property type="entry name" value="Rossmann-like_a/b/a_fold"/>
</dbReference>
<dbReference type="Gene3D" id="3.40.50.620">
    <property type="entry name" value="HUPs"/>
    <property type="match status" value="1"/>
</dbReference>
<evidence type="ECO:0000313" key="3">
    <source>
        <dbReference type="Proteomes" id="UP000011680"/>
    </source>
</evidence>
<dbReference type="Pfam" id="PF13537">
    <property type="entry name" value="GATase_7"/>
    <property type="match status" value="1"/>
</dbReference>
<dbReference type="SUPFAM" id="SSF56235">
    <property type="entry name" value="N-terminal nucleophile aminohydrolases (Ntn hydrolases)"/>
    <property type="match status" value="1"/>
</dbReference>
<dbReference type="RefSeq" id="WP_007737305.1">
    <property type="nucleotide sequence ID" value="NZ_AOMF01000051.1"/>
</dbReference>
<dbReference type="Gene3D" id="3.60.20.10">
    <property type="entry name" value="Glutamine Phosphoribosylpyrophosphate, subunit 1, domain 1"/>
    <property type="match status" value="1"/>
</dbReference>
<dbReference type="GO" id="GO:0004066">
    <property type="term" value="F:asparagine synthase (glutamine-hydrolyzing) activity"/>
    <property type="evidence" value="ECO:0007669"/>
    <property type="project" value="InterPro"/>
</dbReference>
<dbReference type="InterPro" id="IPR029055">
    <property type="entry name" value="Ntn_hydrolases_N"/>
</dbReference>
<comment type="caution">
    <text evidence="2">The sequence shown here is derived from an EMBL/GenBank/DDBJ whole genome shotgun (WGS) entry which is preliminary data.</text>
</comment>
<organism evidence="2 3">
    <name type="scientific">Halococcus thailandensis JCM 13552</name>
    <dbReference type="NCBI Taxonomy" id="1227457"/>
    <lineage>
        <taxon>Archaea</taxon>
        <taxon>Methanobacteriati</taxon>
        <taxon>Methanobacteriota</taxon>
        <taxon>Stenosarchaea group</taxon>
        <taxon>Halobacteria</taxon>
        <taxon>Halobacteriales</taxon>
        <taxon>Halococcaceae</taxon>
        <taxon>Halococcus</taxon>
    </lineage>
</organism>
<dbReference type="GO" id="GO:0006529">
    <property type="term" value="P:asparagine biosynthetic process"/>
    <property type="evidence" value="ECO:0007669"/>
    <property type="project" value="InterPro"/>
</dbReference>
<evidence type="ECO:0000313" key="2">
    <source>
        <dbReference type="EMBL" id="EMA56397.1"/>
    </source>
</evidence>
<dbReference type="InterPro" id="IPR051786">
    <property type="entry name" value="ASN_synthetase/amidase"/>
</dbReference>
<dbReference type="Proteomes" id="UP000011680">
    <property type="component" value="Unassembled WGS sequence"/>
</dbReference>
<feature type="domain" description="Glutamine amidotransferase type-2" evidence="1">
    <location>
        <begin position="1"/>
        <end position="186"/>
    </location>
</feature>
<dbReference type="InterPro" id="IPR001962">
    <property type="entry name" value="Asn_synthase"/>
</dbReference>
<evidence type="ECO:0000259" key="1">
    <source>
        <dbReference type="PROSITE" id="PS51278"/>
    </source>
</evidence>
<dbReference type="OrthoDB" id="8692at2157"/>
<dbReference type="EMBL" id="AOMF01000051">
    <property type="protein sequence ID" value="EMA56397.1"/>
    <property type="molecule type" value="Genomic_DNA"/>
</dbReference>
<dbReference type="eggNOG" id="arCOG00121">
    <property type="taxonomic scope" value="Archaea"/>
</dbReference>
<feature type="non-terminal residue" evidence="2">
    <location>
        <position position="531"/>
    </location>
</feature>
<dbReference type="AlphaFoldDB" id="M0NEI3"/>
<sequence length="531" mass="58135">MTGLLGGTIADEPFQAMTKELQFEPWYETARFGREASALGLIHHGERDPLGSATWEGDEQAGVVHGALVGREHTDTEAFIKRVLDAPHETLQNVDGSFAVACVDFADERFVLATDKLGTRPCYYSLDNGVAFSSSVAALLTRIDDPQLDEQGISDLLMMSGLWGERTLVESVRALAPASILEYEDSKASIERYWKPDYESAPTDGYIDDLIDIFGDAMADAATTMDGDVGIWLSGGLDSRTLAAELAAHDDAFDSLTAYTYDANPRGGGNPELAGEIADRLDVGFSEVELSPDRFVSILDDAIRRTDGMVSWGTLLPLSATYNLPDANANIMLEGAGQGGLMGHHLRRRHIEQCDSVVDSLYRTEAGVSRERVRSLMANDVEPLDSFRETVARSDESQRKHVILDTHFKNHYGRGEYASTRLAQTKTGVRAPIVHGELIQHAARLPTRYRMGTIPFTGGYVPHGVTKPKLALTRAVGDGMAEVPYERTGVTPKWPYPIHVAGFIATTSLGRLRSATAYGGQRLPDLWYRTH</sequence>